<sequence length="489" mass="55954">MAKPHPFFLVLGLLLFSHALLASPGYTPRHQAAYQQLLSLQLKSGRQMTQNLPTQNTAATLLLANYADFLELCVQQDQSKYELLIRAQEIRLKKLKDLPQQDPWQSYAAAEVEMQLAMCNLLFGSRLSAAWHFRQAFSQYAENVESYPHFLPNRKNLGVLQALIGSVPDQYQWFLNIVGLKGSIKQGMANLQAATNPENPFHLEARLLQTVLLHMVAPEKEAIALEQIRQMASSQKNSLLMQFVAMHLLKKSKHGEEALAIYKHLPRRNSYVSFPYLHHMAADLYLYKGDYSKSVIANELFLQLHKGHHYLKSANYKLYLAYVLGNHKPQASWYLQQISKVGIEETEEDKYAAQYAEKSKQIKGLPFMRARLYYDGGYYQKALKELNQYQLPNAAAKATQAEYYYRKARIYHALDSVQIALPLYKQTIHLCQGTTLYFAPNAALQLGYIYLALKQPEPAKSYFNQARSYKGHAYKNSIDAKAKLALQTF</sequence>
<dbReference type="OrthoDB" id="1466726at2"/>
<dbReference type="SUPFAM" id="SSF48452">
    <property type="entry name" value="TPR-like"/>
    <property type="match status" value="1"/>
</dbReference>
<accession>A0A399SF21</accession>
<name>A0A399SF21_9BACT</name>
<dbReference type="SMART" id="SM00028">
    <property type="entry name" value="TPR"/>
    <property type="match status" value="2"/>
</dbReference>
<evidence type="ECO:0000313" key="2">
    <source>
        <dbReference type="EMBL" id="RIJ41594.1"/>
    </source>
</evidence>
<organism evidence="2 3">
    <name type="scientific">Pontibacter oryzae</name>
    <dbReference type="NCBI Taxonomy" id="2304593"/>
    <lineage>
        <taxon>Bacteria</taxon>
        <taxon>Pseudomonadati</taxon>
        <taxon>Bacteroidota</taxon>
        <taxon>Cytophagia</taxon>
        <taxon>Cytophagales</taxon>
        <taxon>Hymenobacteraceae</taxon>
        <taxon>Pontibacter</taxon>
    </lineage>
</organism>
<dbReference type="Gene3D" id="1.25.40.10">
    <property type="entry name" value="Tetratricopeptide repeat domain"/>
    <property type="match status" value="1"/>
</dbReference>
<dbReference type="AlphaFoldDB" id="A0A399SF21"/>
<dbReference type="RefSeq" id="WP_119431342.1">
    <property type="nucleotide sequence ID" value="NZ_QWGE01000002.1"/>
</dbReference>
<protein>
    <submittedName>
        <fullName evidence="2">DUF3808 domain-containing protein</fullName>
    </submittedName>
</protein>
<dbReference type="InterPro" id="IPR019734">
    <property type="entry name" value="TPR_rpt"/>
</dbReference>
<reference evidence="3" key="1">
    <citation type="submission" date="2018-08" db="EMBL/GenBank/DDBJ databases">
        <title>Mucilaginibacter sp. MYSH2.</title>
        <authorList>
            <person name="Seo T."/>
        </authorList>
    </citation>
    <scope>NUCLEOTIDE SEQUENCE [LARGE SCALE GENOMIC DNA]</scope>
    <source>
        <strain evidence="3">KIRAN</strain>
    </source>
</reference>
<dbReference type="InterPro" id="IPR011990">
    <property type="entry name" value="TPR-like_helical_dom_sf"/>
</dbReference>
<dbReference type="Proteomes" id="UP000266005">
    <property type="component" value="Unassembled WGS sequence"/>
</dbReference>
<comment type="caution">
    <text evidence="2">The sequence shown here is derived from an EMBL/GenBank/DDBJ whole genome shotgun (WGS) entry which is preliminary data.</text>
</comment>
<keyword evidence="1" id="KW-0732">Signal</keyword>
<evidence type="ECO:0000256" key="1">
    <source>
        <dbReference type="SAM" id="SignalP"/>
    </source>
</evidence>
<evidence type="ECO:0000313" key="3">
    <source>
        <dbReference type="Proteomes" id="UP000266005"/>
    </source>
</evidence>
<feature type="chain" id="PRO_5017240836" evidence="1">
    <location>
        <begin position="23"/>
        <end position="489"/>
    </location>
</feature>
<feature type="signal peptide" evidence="1">
    <location>
        <begin position="1"/>
        <end position="22"/>
    </location>
</feature>
<dbReference type="EMBL" id="QWGE01000002">
    <property type="protein sequence ID" value="RIJ41594.1"/>
    <property type="molecule type" value="Genomic_DNA"/>
</dbReference>
<keyword evidence="3" id="KW-1185">Reference proteome</keyword>
<proteinExistence type="predicted"/>
<gene>
    <name evidence="2" type="ORF">D1627_06070</name>
</gene>